<dbReference type="Proteomes" id="UP001644719">
    <property type="component" value="Unassembled WGS sequence"/>
</dbReference>
<evidence type="ECO:0000313" key="2">
    <source>
        <dbReference type="Proteomes" id="UP001644719"/>
    </source>
</evidence>
<evidence type="ECO:0000313" key="1">
    <source>
        <dbReference type="EMBL" id="NSG84220.1"/>
    </source>
</evidence>
<dbReference type="RefSeq" id="WP_118584119.1">
    <property type="nucleotide sequence ID" value="NZ_JAAITS010000004.1"/>
</dbReference>
<keyword evidence="2" id="KW-1185">Reference proteome</keyword>
<reference evidence="1 2" key="1">
    <citation type="journal article" date="2020" name="Cell Host Microbe">
        <title>Functional and Genomic Variation between Human-Derived Isolates of Lachnospiraceae Reveals Inter- and Intra-Species Diversity.</title>
        <authorList>
            <person name="Sorbara M.T."/>
            <person name="Littmann E.R."/>
            <person name="Fontana E."/>
            <person name="Moody T.U."/>
            <person name="Kohout C.E."/>
            <person name="Gjonbalaj M."/>
            <person name="Eaton V."/>
            <person name="Seok R."/>
            <person name="Leiner I.M."/>
            <person name="Pamer E.G."/>
        </authorList>
    </citation>
    <scope>NUCLEOTIDE SEQUENCE [LARGE SCALE GENOMIC DNA]</scope>
    <source>
        <strain evidence="1 2">MSK.17.74</strain>
    </source>
</reference>
<organism evidence="1 2">
    <name type="scientific">Blautia faecis</name>
    <dbReference type="NCBI Taxonomy" id="871665"/>
    <lineage>
        <taxon>Bacteria</taxon>
        <taxon>Bacillati</taxon>
        <taxon>Bacillota</taxon>
        <taxon>Clostridia</taxon>
        <taxon>Lachnospirales</taxon>
        <taxon>Lachnospiraceae</taxon>
        <taxon>Blautia</taxon>
    </lineage>
</organism>
<proteinExistence type="predicted"/>
<sequence length="122" mass="14453">MEYSKIVKKECPMCGKTYFVKLTEVEYDQYKKYIAYGSLIQNALSNTSPTVREFLKTGYCPDCQKLLFGKCEQKELFFSYDDIREDVTKEFCERHENILDALTSDDADVLTEEEWLLLMYEF</sequence>
<comment type="caution">
    <text evidence="1">The sequence shown here is derived from an EMBL/GenBank/DDBJ whole genome shotgun (WGS) entry which is preliminary data.</text>
</comment>
<gene>
    <name evidence="1" type="ORF">G5B17_01920</name>
</gene>
<protein>
    <submittedName>
        <fullName evidence="1">Uncharacterized protein</fullName>
    </submittedName>
</protein>
<accession>A0ABX2H4J1</accession>
<dbReference type="EMBL" id="JAAITS010000004">
    <property type="protein sequence ID" value="NSG84220.1"/>
    <property type="molecule type" value="Genomic_DNA"/>
</dbReference>
<name>A0ABX2H4J1_9FIRM</name>